<evidence type="ECO:0000313" key="3">
    <source>
        <dbReference type="EMBL" id="CAF3917148.1"/>
    </source>
</evidence>
<organism evidence="2 4">
    <name type="scientific">Didymodactylos carnosus</name>
    <dbReference type="NCBI Taxonomy" id="1234261"/>
    <lineage>
        <taxon>Eukaryota</taxon>
        <taxon>Metazoa</taxon>
        <taxon>Spiralia</taxon>
        <taxon>Gnathifera</taxon>
        <taxon>Rotifera</taxon>
        <taxon>Eurotatoria</taxon>
        <taxon>Bdelloidea</taxon>
        <taxon>Philodinida</taxon>
        <taxon>Philodinidae</taxon>
        <taxon>Didymodactylos</taxon>
    </lineage>
</organism>
<dbReference type="Pfam" id="PF12146">
    <property type="entry name" value="Hydrolase_4"/>
    <property type="match status" value="1"/>
</dbReference>
<dbReference type="Proteomes" id="UP000681722">
    <property type="component" value="Unassembled WGS sequence"/>
</dbReference>
<comment type="caution">
    <text evidence="2">The sequence shown here is derived from an EMBL/GenBank/DDBJ whole genome shotgun (WGS) entry which is preliminary data.</text>
</comment>
<dbReference type="EMBL" id="CAJNOQ010006973">
    <property type="protein sequence ID" value="CAF1153671.1"/>
    <property type="molecule type" value="Genomic_DNA"/>
</dbReference>
<dbReference type="EMBL" id="CAJOBC010006973">
    <property type="protein sequence ID" value="CAF3917148.1"/>
    <property type="molecule type" value="Genomic_DNA"/>
</dbReference>
<dbReference type="OrthoDB" id="2498029at2759"/>
<evidence type="ECO:0000313" key="2">
    <source>
        <dbReference type="EMBL" id="CAF1153671.1"/>
    </source>
</evidence>
<evidence type="ECO:0000313" key="4">
    <source>
        <dbReference type="Proteomes" id="UP000663829"/>
    </source>
</evidence>
<keyword evidence="4" id="KW-1185">Reference proteome</keyword>
<dbReference type="Proteomes" id="UP000663829">
    <property type="component" value="Unassembled WGS sequence"/>
</dbReference>
<dbReference type="Gene3D" id="3.40.50.1820">
    <property type="entry name" value="alpha/beta hydrolase"/>
    <property type="match status" value="1"/>
</dbReference>
<name>A0A814SX07_9BILA</name>
<gene>
    <name evidence="2" type="ORF">GPM918_LOCUS21314</name>
    <name evidence="3" type="ORF">SRO942_LOCUS21311</name>
</gene>
<feature type="non-terminal residue" evidence="2">
    <location>
        <position position="1"/>
    </location>
</feature>
<accession>A0A814SX07</accession>
<dbReference type="AlphaFoldDB" id="A0A814SX07"/>
<feature type="domain" description="Serine aminopeptidase S33" evidence="1">
    <location>
        <begin position="8"/>
        <end position="133"/>
    </location>
</feature>
<reference evidence="2" key="1">
    <citation type="submission" date="2021-02" db="EMBL/GenBank/DDBJ databases">
        <authorList>
            <person name="Nowell W R."/>
        </authorList>
    </citation>
    <scope>NUCLEOTIDE SEQUENCE</scope>
</reference>
<dbReference type="InterPro" id="IPR029058">
    <property type="entry name" value="AB_hydrolase_fold"/>
</dbReference>
<protein>
    <recommendedName>
        <fullName evidence="1">Serine aminopeptidase S33 domain-containing protein</fullName>
    </recommendedName>
</protein>
<evidence type="ECO:0000259" key="1">
    <source>
        <dbReference type="Pfam" id="PF12146"/>
    </source>
</evidence>
<sequence>MVMEPVALSHIQRRRPKSSLYQAMVLSTPSIAISQRPSFIQYILVKTFGYLAPYFRLSLSGNKDKKEYSSDKSEVEKYRVDTLVYDRWPASTVSMFLQLRYEFESTIIVFPVPTLIQHGSKDTTTPVKLVHTFVSYGSNMTVLKPLGKPS</sequence>
<proteinExistence type="predicted"/>
<dbReference type="InterPro" id="IPR022742">
    <property type="entry name" value="Hydrolase_4"/>
</dbReference>